<keyword evidence="3" id="KW-0808">Transferase</keyword>
<evidence type="ECO:0000256" key="1">
    <source>
        <dbReference type="ARBA" id="ARBA00010203"/>
    </source>
</evidence>
<dbReference type="Pfam" id="PF01555">
    <property type="entry name" value="N6_N4_Mtase"/>
    <property type="match status" value="1"/>
</dbReference>
<dbReference type="InterPro" id="IPR001091">
    <property type="entry name" value="RM_Methyltransferase"/>
</dbReference>
<keyword evidence="5" id="KW-0680">Restriction system</keyword>
<reference evidence="12" key="1">
    <citation type="submission" date="2020-07" db="EMBL/GenBank/DDBJ databases">
        <authorList>
            <person name="Camacho E."/>
        </authorList>
    </citation>
    <scope>NUCLEOTIDE SEQUENCE</scope>
    <source>
        <strain evidence="12">MPO218</strain>
    </source>
</reference>
<dbReference type="SUPFAM" id="SSF53335">
    <property type="entry name" value="S-adenosyl-L-methionine-dependent methyltransferases"/>
    <property type="match status" value="1"/>
</dbReference>
<organism evidence="12 13">
    <name type="scientific">Rhizorhabdus wittichii</name>
    <dbReference type="NCBI Taxonomy" id="160791"/>
    <lineage>
        <taxon>Bacteria</taxon>
        <taxon>Pseudomonadati</taxon>
        <taxon>Pseudomonadota</taxon>
        <taxon>Alphaproteobacteria</taxon>
        <taxon>Sphingomonadales</taxon>
        <taxon>Sphingomonadaceae</taxon>
        <taxon>Rhizorhabdus</taxon>
    </lineage>
</organism>
<dbReference type="PROSITE" id="PS00093">
    <property type="entry name" value="N4_MTASE"/>
    <property type="match status" value="1"/>
</dbReference>
<evidence type="ECO:0000313" key="13">
    <source>
        <dbReference type="Proteomes" id="UP000664914"/>
    </source>
</evidence>
<dbReference type="Proteomes" id="UP000664914">
    <property type="component" value="Chromosome"/>
</dbReference>
<evidence type="ECO:0000256" key="6">
    <source>
        <dbReference type="ARBA" id="ARBA00023125"/>
    </source>
</evidence>
<evidence type="ECO:0000313" key="12">
    <source>
        <dbReference type="EMBL" id="QTH19734.1"/>
    </source>
</evidence>
<comment type="catalytic activity">
    <reaction evidence="8">
        <text>a 2'-deoxycytidine in DNA + S-adenosyl-L-methionine = an N(4)-methyl-2'-deoxycytidine in DNA + S-adenosyl-L-homocysteine + H(+)</text>
        <dbReference type="Rhea" id="RHEA:16857"/>
        <dbReference type="Rhea" id="RHEA-COMP:11369"/>
        <dbReference type="Rhea" id="RHEA-COMP:13674"/>
        <dbReference type="ChEBI" id="CHEBI:15378"/>
        <dbReference type="ChEBI" id="CHEBI:57856"/>
        <dbReference type="ChEBI" id="CHEBI:59789"/>
        <dbReference type="ChEBI" id="CHEBI:85452"/>
        <dbReference type="ChEBI" id="CHEBI:137933"/>
        <dbReference type="EC" id="2.1.1.113"/>
    </reaction>
</comment>
<keyword evidence="2" id="KW-0489">Methyltransferase</keyword>
<feature type="compositionally biased region" description="Basic and acidic residues" evidence="10">
    <location>
        <begin position="180"/>
        <end position="189"/>
    </location>
</feature>
<dbReference type="GO" id="GO:0008170">
    <property type="term" value="F:N-methyltransferase activity"/>
    <property type="evidence" value="ECO:0007669"/>
    <property type="project" value="InterPro"/>
</dbReference>
<dbReference type="GO" id="GO:0015667">
    <property type="term" value="F:site-specific DNA-methyltransferase (cytosine-N4-specific) activity"/>
    <property type="evidence" value="ECO:0007669"/>
    <property type="project" value="UniProtKB-EC"/>
</dbReference>
<evidence type="ECO:0000256" key="8">
    <source>
        <dbReference type="ARBA" id="ARBA00049120"/>
    </source>
</evidence>
<evidence type="ECO:0000256" key="5">
    <source>
        <dbReference type="ARBA" id="ARBA00022747"/>
    </source>
</evidence>
<dbReference type="InterPro" id="IPR029063">
    <property type="entry name" value="SAM-dependent_MTases_sf"/>
</dbReference>
<comment type="similarity">
    <text evidence="1">Belongs to the N(4)/N(6)-methyltransferase family. N(4) subfamily.</text>
</comment>
<dbReference type="EC" id="2.1.1.-" evidence="9"/>
<feature type="domain" description="DNA methylase N-4/N-6" evidence="11">
    <location>
        <begin position="52"/>
        <end position="303"/>
    </location>
</feature>
<evidence type="ECO:0000256" key="10">
    <source>
        <dbReference type="SAM" id="MobiDB-lite"/>
    </source>
</evidence>
<dbReference type="EMBL" id="CP059319">
    <property type="protein sequence ID" value="QTH19734.1"/>
    <property type="molecule type" value="Genomic_DNA"/>
</dbReference>
<dbReference type="REBASE" id="494888">
    <property type="entry name" value="M.Swi218ORF15300P"/>
</dbReference>
<reference evidence="12" key="2">
    <citation type="submission" date="2021-04" db="EMBL/GenBank/DDBJ databases">
        <title>Isolation and genomic analysis of the ibuprofen-degrading bacterium Sphingomonas strain MPO218.</title>
        <authorList>
            <person name="Aulestia M."/>
            <person name="Flores A."/>
            <person name="Mangas E.L."/>
            <person name="Perez-Pulido A.J."/>
            <person name="Santero E."/>
            <person name="Camacho E.M."/>
        </authorList>
    </citation>
    <scope>NUCLEOTIDE SEQUENCE</scope>
    <source>
        <strain evidence="12">MPO218</strain>
    </source>
</reference>
<protein>
    <recommendedName>
        <fullName evidence="9">Methyltransferase</fullName>
        <ecNumber evidence="9">2.1.1.-</ecNumber>
    </recommendedName>
</protein>
<name>A0A975CYP4_9SPHN</name>
<accession>A0A975CYP4</accession>
<feature type="region of interest" description="Disordered" evidence="10">
    <location>
        <begin position="180"/>
        <end position="212"/>
    </location>
</feature>
<comment type="catalytic activity">
    <reaction evidence="7">
        <text>a 2'-deoxyadenosine in DNA + S-adenosyl-L-methionine = an N(6)-methyl-2'-deoxyadenosine in DNA + S-adenosyl-L-homocysteine + H(+)</text>
        <dbReference type="Rhea" id="RHEA:15197"/>
        <dbReference type="Rhea" id="RHEA-COMP:12418"/>
        <dbReference type="Rhea" id="RHEA-COMP:12419"/>
        <dbReference type="ChEBI" id="CHEBI:15378"/>
        <dbReference type="ChEBI" id="CHEBI:57856"/>
        <dbReference type="ChEBI" id="CHEBI:59789"/>
        <dbReference type="ChEBI" id="CHEBI:90615"/>
        <dbReference type="ChEBI" id="CHEBI:90616"/>
        <dbReference type="EC" id="2.1.1.72"/>
    </reaction>
</comment>
<dbReference type="GO" id="GO:0009007">
    <property type="term" value="F:site-specific DNA-methyltransferase (adenine-specific) activity"/>
    <property type="evidence" value="ECO:0007669"/>
    <property type="project" value="UniProtKB-EC"/>
</dbReference>
<evidence type="ECO:0000256" key="2">
    <source>
        <dbReference type="ARBA" id="ARBA00022603"/>
    </source>
</evidence>
<evidence type="ECO:0000256" key="7">
    <source>
        <dbReference type="ARBA" id="ARBA00047942"/>
    </source>
</evidence>
<gene>
    <name evidence="12" type="ORF">HRJ34_15300</name>
</gene>
<keyword evidence="6" id="KW-0238">DNA-binding</keyword>
<evidence type="ECO:0000259" key="11">
    <source>
        <dbReference type="Pfam" id="PF01555"/>
    </source>
</evidence>
<dbReference type="Gene3D" id="3.40.50.150">
    <property type="entry name" value="Vaccinia Virus protein VP39"/>
    <property type="match status" value="1"/>
</dbReference>
<dbReference type="AlphaFoldDB" id="A0A975CYP4"/>
<dbReference type="GO" id="GO:0009307">
    <property type="term" value="P:DNA restriction-modification system"/>
    <property type="evidence" value="ECO:0007669"/>
    <property type="project" value="UniProtKB-KW"/>
</dbReference>
<evidence type="ECO:0000256" key="9">
    <source>
        <dbReference type="RuleBase" id="RU362026"/>
    </source>
</evidence>
<keyword evidence="4" id="KW-0949">S-adenosyl-L-methionine</keyword>
<dbReference type="PRINTS" id="PR00508">
    <property type="entry name" value="S21N4MTFRASE"/>
</dbReference>
<dbReference type="GO" id="GO:0003677">
    <property type="term" value="F:DNA binding"/>
    <property type="evidence" value="ECO:0007669"/>
    <property type="project" value="UniProtKB-KW"/>
</dbReference>
<sequence length="314" mass="33759">MSGAGAEAECGAAAIPILDPAALGQADWGAADLIVHGSARAALDAMPAGSAHVAVTSPPYFGQRDYGVAGQIGIEPDPDAYVATLVAVFRALRRVLRDDGTLWLNLGDKYAGGALLGMPWRVALALVADGWRLRSDIVWHKPNAMPHSNKRRPTHDHEYVFLLSKTDDYRYDADAIREPHRTFGPDSRMRGGRGHFGRRGGTPEQGKNRGDANLHDGRWDQAFHPLGRNRRTVWSVSLGKYRDAHFAVFPPALITPCIRAGSPEGGVVLDPFFGAGTTGLVARAEGRHFVGIELNPDYCAMARDRILAGGSAPA</sequence>
<evidence type="ECO:0000256" key="4">
    <source>
        <dbReference type="ARBA" id="ARBA00022691"/>
    </source>
</evidence>
<evidence type="ECO:0000256" key="3">
    <source>
        <dbReference type="ARBA" id="ARBA00022679"/>
    </source>
</evidence>
<proteinExistence type="inferred from homology"/>
<dbReference type="InterPro" id="IPR002941">
    <property type="entry name" value="DNA_methylase_N4/N6"/>
</dbReference>
<dbReference type="InterPro" id="IPR017985">
    <property type="entry name" value="MeTrfase_CN4_CS"/>
</dbReference>
<dbReference type="GO" id="GO:0032259">
    <property type="term" value="P:methylation"/>
    <property type="evidence" value="ECO:0007669"/>
    <property type="project" value="UniProtKB-KW"/>
</dbReference>